<dbReference type="PRINTS" id="PR00039">
    <property type="entry name" value="HTHLYSR"/>
</dbReference>
<feature type="domain" description="HTH lysR-type" evidence="6">
    <location>
        <begin position="7"/>
        <end position="64"/>
    </location>
</feature>
<dbReference type="InterPro" id="IPR036390">
    <property type="entry name" value="WH_DNA-bd_sf"/>
</dbReference>
<dbReference type="PANTHER" id="PTHR30126">
    <property type="entry name" value="HTH-TYPE TRANSCRIPTIONAL REGULATOR"/>
    <property type="match status" value="1"/>
</dbReference>
<evidence type="ECO:0000256" key="5">
    <source>
        <dbReference type="SAM" id="Coils"/>
    </source>
</evidence>
<reference evidence="8" key="1">
    <citation type="submission" date="2017-04" db="EMBL/GenBank/DDBJ databases">
        <authorList>
            <person name="Varghese N."/>
            <person name="Submissions S."/>
        </authorList>
    </citation>
    <scope>NUCLEOTIDE SEQUENCE [LARGE SCALE GENOMIC DNA]</scope>
    <source>
        <strain evidence="8">RKEM611</strain>
    </source>
</reference>
<dbReference type="InterPro" id="IPR005119">
    <property type="entry name" value="LysR_subst-bd"/>
</dbReference>
<dbReference type="InterPro" id="IPR000847">
    <property type="entry name" value="LysR_HTH_N"/>
</dbReference>
<keyword evidence="5" id="KW-0175">Coiled coil</keyword>
<dbReference type="STRING" id="1513793.SAMN06296036_105281"/>
<dbReference type="Gene3D" id="1.10.10.10">
    <property type="entry name" value="Winged helix-like DNA-binding domain superfamily/Winged helix DNA-binding domain"/>
    <property type="match status" value="1"/>
</dbReference>
<protein>
    <submittedName>
        <fullName evidence="7">DNA-binding transcriptional regulator, LysR family</fullName>
    </submittedName>
</protein>
<dbReference type="EMBL" id="FWZT01000005">
    <property type="protein sequence ID" value="SMF14170.1"/>
    <property type="molecule type" value="Genomic_DNA"/>
</dbReference>
<evidence type="ECO:0000313" key="8">
    <source>
        <dbReference type="Proteomes" id="UP000192907"/>
    </source>
</evidence>
<dbReference type="OrthoDB" id="5289754at2"/>
<keyword evidence="2" id="KW-0805">Transcription regulation</keyword>
<dbReference type="GO" id="GO:0000976">
    <property type="term" value="F:transcription cis-regulatory region binding"/>
    <property type="evidence" value="ECO:0007669"/>
    <property type="project" value="TreeGrafter"/>
</dbReference>
<dbReference type="PANTHER" id="PTHR30126:SF40">
    <property type="entry name" value="HTH-TYPE TRANSCRIPTIONAL REGULATOR GLTR"/>
    <property type="match status" value="1"/>
</dbReference>
<dbReference type="Proteomes" id="UP000192907">
    <property type="component" value="Unassembled WGS sequence"/>
</dbReference>
<dbReference type="RefSeq" id="WP_132317149.1">
    <property type="nucleotide sequence ID" value="NZ_FWZT01000005.1"/>
</dbReference>
<dbReference type="Pfam" id="PF00126">
    <property type="entry name" value="HTH_1"/>
    <property type="match status" value="1"/>
</dbReference>
<dbReference type="Gene3D" id="3.40.190.290">
    <property type="match status" value="1"/>
</dbReference>
<evidence type="ECO:0000259" key="6">
    <source>
        <dbReference type="PROSITE" id="PS50931"/>
    </source>
</evidence>
<accession>A0A1Y6BJJ1</accession>
<organism evidence="7 8">
    <name type="scientific">Pseudobacteriovorax antillogorgiicola</name>
    <dbReference type="NCBI Taxonomy" id="1513793"/>
    <lineage>
        <taxon>Bacteria</taxon>
        <taxon>Pseudomonadati</taxon>
        <taxon>Bdellovibrionota</taxon>
        <taxon>Oligoflexia</taxon>
        <taxon>Oligoflexales</taxon>
        <taxon>Pseudobacteriovoracaceae</taxon>
        <taxon>Pseudobacteriovorax</taxon>
    </lineage>
</organism>
<sequence>MSLLTHLNLNYLRIFLVVFRTRSMTQAAKELHLTQSGVSQQIKSLEETLQITLFDRINRRIIPTSEAEILYNECSRRLDDLEAALRQISNQEKVLKGKVKIGFPPIFGNHTIVPIITEFGKDYPGVRFDLRNGLASEMIPLLLQGQLDFAFVDSFVTDSYLIQRPVAAENLELICHKNILEEYGPYRHSMEFYEKLPYVSYTESESILNSWFQANFNRTISEPNIRATVMDCNVAATLAVAEIGASIVPQDLAQNLLSHNKQISILSSQTKVTNNISVVHLKKRTMGAAAQQCYEWISESLTKM</sequence>
<keyword evidence="3 7" id="KW-0238">DNA-binding</keyword>
<dbReference type="InterPro" id="IPR036388">
    <property type="entry name" value="WH-like_DNA-bd_sf"/>
</dbReference>
<evidence type="ECO:0000256" key="3">
    <source>
        <dbReference type="ARBA" id="ARBA00023125"/>
    </source>
</evidence>
<evidence type="ECO:0000256" key="2">
    <source>
        <dbReference type="ARBA" id="ARBA00023015"/>
    </source>
</evidence>
<dbReference type="Pfam" id="PF03466">
    <property type="entry name" value="LysR_substrate"/>
    <property type="match status" value="1"/>
</dbReference>
<dbReference type="SUPFAM" id="SSF46785">
    <property type="entry name" value="Winged helix' DNA-binding domain"/>
    <property type="match status" value="1"/>
</dbReference>
<evidence type="ECO:0000313" key="7">
    <source>
        <dbReference type="EMBL" id="SMF14170.1"/>
    </source>
</evidence>
<evidence type="ECO:0000256" key="4">
    <source>
        <dbReference type="ARBA" id="ARBA00023163"/>
    </source>
</evidence>
<keyword evidence="8" id="KW-1185">Reference proteome</keyword>
<dbReference type="AlphaFoldDB" id="A0A1Y6BJJ1"/>
<dbReference type="PROSITE" id="PS50931">
    <property type="entry name" value="HTH_LYSR"/>
    <property type="match status" value="1"/>
</dbReference>
<dbReference type="GO" id="GO:0003700">
    <property type="term" value="F:DNA-binding transcription factor activity"/>
    <property type="evidence" value="ECO:0007669"/>
    <property type="project" value="InterPro"/>
</dbReference>
<proteinExistence type="inferred from homology"/>
<dbReference type="SUPFAM" id="SSF53850">
    <property type="entry name" value="Periplasmic binding protein-like II"/>
    <property type="match status" value="1"/>
</dbReference>
<dbReference type="CDD" id="cd05466">
    <property type="entry name" value="PBP2_LTTR_substrate"/>
    <property type="match status" value="1"/>
</dbReference>
<feature type="coiled-coil region" evidence="5">
    <location>
        <begin position="71"/>
        <end position="98"/>
    </location>
</feature>
<evidence type="ECO:0000256" key="1">
    <source>
        <dbReference type="ARBA" id="ARBA00009437"/>
    </source>
</evidence>
<name>A0A1Y6BJJ1_9BACT</name>
<dbReference type="FunFam" id="1.10.10.10:FF:000001">
    <property type="entry name" value="LysR family transcriptional regulator"/>
    <property type="match status" value="1"/>
</dbReference>
<keyword evidence="4" id="KW-0804">Transcription</keyword>
<gene>
    <name evidence="7" type="ORF">SAMN06296036_105281</name>
</gene>
<comment type="similarity">
    <text evidence="1">Belongs to the LysR transcriptional regulatory family.</text>
</comment>